<feature type="repeat" description="TNFR-Cys" evidence="1">
    <location>
        <begin position="84"/>
        <end position="124"/>
    </location>
</feature>
<reference evidence="4" key="1">
    <citation type="submission" date="2014-12" db="EMBL/GenBank/DDBJ databases">
        <title>Insight into the proteome of Arion vulgaris.</title>
        <authorList>
            <person name="Aradska J."/>
            <person name="Bulat T."/>
            <person name="Smidak R."/>
            <person name="Sarate P."/>
            <person name="Gangsoo J."/>
            <person name="Sialana F."/>
            <person name="Bilban M."/>
            <person name="Lubec G."/>
        </authorList>
    </citation>
    <scope>NUCLEOTIDE SEQUENCE</scope>
    <source>
        <tissue evidence="4">Skin</tissue>
    </source>
</reference>
<keyword evidence="2" id="KW-0812">Transmembrane</keyword>
<sequence length="484" mass="54689">MYTITVIILGISPWIQMIDSMCQKGKYLHTPKSGPDVCLLCEESTYMPDERHANRECLNCSFIVDPSVEVLVGECNRTHNAEILCKDGFYRRRARNPWEPDQCVKCLDCDKPTRSCQGYHNTVCCGRFYYEAVLNKDGFYVCSEGQVRCRQGQYFKAIAEDCLPCPSNTFMSQDKHRNEECVPCQTVADNTHILRQECNKTHDAIVACKEWYFRTSSTDSQLSAGECSPCRYCKIMDTPCDFDRDAVCRDESTTTTVVTKSDSIESKDNIETSADMITCGQGEYVFTDFNNKSVSCRRCRNGTYIDASNHSSTTCKNCSEFKNGQLPALCQIGYDDNSRSNLKIVYLVLTCVFLSINILSIVLIICWKLKSTIQVNRTPANVSLIFLLTFIGSILVCLSFPLHILTTSVTHVQPDSFFTSLIILLVCLFITSVVFFLLSFLIILKQNTKKYALESEVVTRDNSQLATKNEVISDQSQQLLATPM</sequence>
<gene>
    <name evidence="4" type="primary">ORF152996</name>
</gene>
<dbReference type="InterPro" id="IPR022329">
    <property type="entry name" value="TNFR_25"/>
</dbReference>
<proteinExistence type="predicted"/>
<comment type="caution">
    <text evidence="1">Lacks conserved residue(s) required for the propagation of feature annotation.</text>
</comment>
<dbReference type="InterPro" id="IPR001368">
    <property type="entry name" value="TNFR/NGFR_Cys_rich_reg"/>
</dbReference>
<feature type="transmembrane region" description="Helical" evidence="2">
    <location>
        <begin position="417"/>
        <end position="444"/>
    </location>
</feature>
<evidence type="ECO:0000256" key="1">
    <source>
        <dbReference type="PROSITE-ProRule" id="PRU00206"/>
    </source>
</evidence>
<dbReference type="Gene3D" id="2.10.50.10">
    <property type="entry name" value="Tumor Necrosis Factor Receptor, subunit A, domain 2"/>
    <property type="match status" value="3"/>
</dbReference>
<feature type="domain" description="TNFR-Cys" evidence="3">
    <location>
        <begin position="207"/>
        <end position="248"/>
    </location>
</feature>
<evidence type="ECO:0000256" key="2">
    <source>
        <dbReference type="SAM" id="Phobius"/>
    </source>
</evidence>
<dbReference type="PROSITE" id="PS50050">
    <property type="entry name" value="TNFR_NGFR_2"/>
    <property type="match status" value="2"/>
</dbReference>
<feature type="transmembrane region" description="Helical" evidence="2">
    <location>
        <begin position="379"/>
        <end position="405"/>
    </location>
</feature>
<feature type="repeat" description="TNFR-Cys" evidence="1">
    <location>
        <begin position="207"/>
        <end position="248"/>
    </location>
</feature>
<organism evidence="4">
    <name type="scientific">Arion vulgaris</name>
    <dbReference type="NCBI Taxonomy" id="1028688"/>
    <lineage>
        <taxon>Eukaryota</taxon>
        <taxon>Metazoa</taxon>
        <taxon>Spiralia</taxon>
        <taxon>Lophotrochozoa</taxon>
        <taxon>Mollusca</taxon>
        <taxon>Gastropoda</taxon>
        <taxon>Heterobranchia</taxon>
        <taxon>Euthyneura</taxon>
        <taxon>Panpulmonata</taxon>
        <taxon>Eupulmonata</taxon>
        <taxon>Stylommatophora</taxon>
        <taxon>Helicina</taxon>
        <taxon>Arionoidea</taxon>
        <taxon>Arionidae</taxon>
        <taxon>Arion</taxon>
    </lineage>
</organism>
<evidence type="ECO:0000259" key="3">
    <source>
        <dbReference type="PROSITE" id="PS50050"/>
    </source>
</evidence>
<dbReference type="PANTHER" id="PTHR47220:SF1">
    <property type="entry name" value="TUMOR NECROSIS FACTOR RECEPTOR SUPERFAMILY MEMBER 25"/>
    <property type="match status" value="1"/>
</dbReference>
<dbReference type="SMART" id="SM01411">
    <property type="entry name" value="Ephrin_rec_like"/>
    <property type="match status" value="3"/>
</dbReference>
<dbReference type="PANTHER" id="PTHR47220">
    <property type="entry name" value="TUMOR NECROSIS FACTOR RECEPTOR SUPERFAMILY MEMBER 25"/>
    <property type="match status" value="1"/>
</dbReference>
<keyword evidence="2" id="KW-0472">Membrane</keyword>
<protein>
    <recommendedName>
        <fullName evidence="3">TNFR-Cys domain-containing protein</fullName>
    </recommendedName>
</protein>
<feature type="domain" description="TNFR-Cys" evidence="3">
    <location>
        <begin position="84"/>
        <end position="124"/>
    </location>
</feature>
<name>A0A0B7B083_9EUPU</name>
<dbReference type="AlphaFoldDB" id="A0A0B7B083"/>
<dbReference type="GO" id="GO:0005886">
    <property type="term" value="C:plasma membrane"/>
    <property type="evidence" value="ECO:0007669"/>
    <property type="project" value="TreeGrafter"/>
</dbReference>
<feature type="transmembrane region" description="Helical" evidence="2">
    <location>
        <begin position="344"/>
        <end position="367"/>
    </location>
</feature>
<accession>A0A0B7B083</accession>
<keyword evidence="2" id="KW-1133">Transmembrane helix</keyword>
<dbReference type="EMBL" id="HACG01039422">
    <property type="protein sequence ID" value="CEK86287.1"/>
    <property type="molecule type" value="Transcribed_RNA"/>
</dbReference>
<evidence type="ECO:0000313" key="4">
    <source>
        <dbReference type="EMBL" id="CEK86287.1"/>
    </source>
</evidence>